<evidence type="ECO:0000313" key="3">
    <source>
        <dbReference type="Proteomes" id="UP001281614"/>
    </source>
</evidence>
<dbReference type="InterPro" id="IPR056681">
    <property type="entry name" value="DUF7779"/>
</dbReference>
<feature type="domain" description="DUF7779" evidence="1">
    <location>
        <begin position="224"/>
        <end position="308"/>
    </location>
</feature>
<name>A0AAD9Y5E1_COLKA</name>
<keyword evidence="3" id="KW-1185">Reference proteome</keyword>
<dbReference type="EMBL" id="VYYT01000408">
    <property type="protein sequence ID" value="KAK2737132.1"/>
    <property type="molecule type" value="Genomic_DNA"/>
</dbReference>
<evidence type="ECO:0000259" key="1">
    <source>
        <dbReference type="Pfam" id="PF25000"/>
    </source>
</evidence>
<gene>
    <name evidence="2" type="ORF">CKAH01_18864</name>
</gene>
<dbReference type="InterPro" id="IPR027417">
    <property type="entry name" value="P-loop_NTPase"/>
</dbReference>
<dbReference type="PANTHER" id="PTHR35205">
    <property type="entry name" value="NB-ARC AND TPR DOMAIN PROTEIN"/>
    <property type="match status" value="1"/>
</dbReference>
<accession>A0AAD9Y5E1</accession>
<comment type="caution">
    <text evidence="2">The sequence shown here is derived from an EMBL/GenBank/DDBJ whole genome shotgun (WGS) entry which is preliminary data.</text>
</comment>
<proteinExistence type="predicted"/>
<organism evidence="2 3">
    <name type="scientific">Colletotrichum kahawae</name>
    <name type="common">Coffee berry disease fungus</name>
    <dbReference type="NCBI Taxonomy" id="34407"/>
    <lineage>
        <taxon>Eukaryota</taxon>
        <taxon>Fungi</taxon>
        <taxon>Dikarya</taxon>
        <taxon>Ascomycota</taxon>
        <taxon>Pezizomycotina</taxon>
        <taxon>Sordariomycetes</taxon>
        <taxon>Hypocreomycetidae</taxon>
        <taxon>Glomerellales</taxon>
        <taxon>Glomerellaceae</taxon>
        <taxon>Colletotrichum</taxon>
        <taxon>Colletotrichum gloeosporioides species complex</taxon>
    </lineage>
</organism>
<reference evidence="2" key="1">
    <citation type="submission" date="2023-02" db="EMBL/GenBank/DDBJ databases">
        <title>Colletotrichum kahawae CIFC_Que2 genome sequencing and assembly.</title>
        <authorList>
            <person name="Baroncelli R."/>
        </authorList>
    </citation>
    <scope>NUCLEOTIDE SEQUENCE</scope>
    <source>
        <strain evidence="2">CIFC_Que2</strain>
    </source>
</reference>
<sequence length="310" mass="35661">MKVCINKSGSKSQIAIQFAHQLHTTSPKTSIFWVHGSTKATFKESYRSIADILALPHRYNPNVNILVLVRNWLQREDMLLSEDVNETYLSYLPKRENSKILMTSRSWAAADRLTGNVKMIFRVPTMEEAQALQLFQTKIGRDDNEAASLRLINTLNYMPLAVNQAAAYIYRRSPQVTIKSYLEEFRNSKERKGTLLRRNTGDIQRYEGVSNSIVVTWQVTFKQIKREQPQAANLLSLISFFQAQNIPDYILHNYNSSNRDSEEANNKHRETSNIDFEDDLDVLQGYSLVTITATSDLLEMHSLVQFCTKL</sequence>
<dbReference type="Gene3D" id="3.40.50.300">
    <property type="entry name" value="P-loop containing nucleotide triphosphate hydrolases"/>
    <property type="match status" value="1"/>
</dbReference>
<dbReference type="Proteomes" id="UP001281614">
    <property type="component" value="Unassembled WGS sequence"/>
</dbReference>
<dbReference type="SUPFAM" id="SSF52540">
    <property type="entry name" value="P-loop containing nucleoside triphosphate hydrolases"/>
    <property type="match status" value="1"/>
</dbReference>
<protein>
    <submittedName>
        <fullName evidence="2">Kinesin light chain 5</fullName>
    </submittedName>
</protein>
<dbReference type="Pfam" id="PF25000">
    <property type="entry name" value="DUF7779"/>
    <property type="match status" value="1"/>
</dbReference>
<evidence type="ECO:0000313" key="2">
    <source>
        <dbReference type="EMBL" id="KAK2737132.1"/>
    </source>
</evidence>
<dbReference type="PANTHER" id="PTHR35205:SF1">
    <property type="entry name" value="ZU5 DOMAIN-CONTAINING PROTEIN"/>
    <property type="match status" value="1"/>
</dbReference>
<dbReference type="AlphaFoldDB" id="A0AAD9Y5E1"/>